<comment type="caution">
    <text evidence="2">The sequence shown here is derived from an EMBL/GenBank/DDBJ whole genome shotgun (WGS) entry which is preliminary data.</text>
</comment>
<dbReference type="InterPro" id="IPR027381">
    <property type="entry name" value="LytR/CpsA/Psr_C"/>
</dbReference>
<dbReference type="Pfam" id="PF13399">
    <property type="entry name" value="LytR_C"/>
    <property type="match status" value="1"/>
</dbReference>
<dbReference type="EMBL" id="BMQB01000001">
    <property type="protein sequence ID" value="GGJ77682.1"/>
    <property type="molecule type" value="Genomic_DNA"/>
</dbReference>
<proteinExistence type="predicted"/>
<reference evidence="2" key="2">
    <citation type="submission" date="2020-09" db="EMBL/GenBank/DDBJ databases">
        <authorList>
            <person name="Sun Q."/>
            <person name="Ohkuma M."/>
        </authorList>
    </citation>
    <scope>NUCLEOTIDE SEQUENCE</scope>
    <source>
        <strain evidence="2">JCM 3090</strain>
    </source>
</reference>
<dbReference type="Proteomes" id="UP000649739">
    <property type="component" value="Unassembled WGS sequence"/>
</dbReference>
<evidence type="ECO:0000259" key="1">
    <source>
        <dbReference type="Pfam" id="PF13399"/>
    </source>
</evidence>
<reference evidence="2" key="1">
    <citation type="journal article" date="2014" name="Int. J. Syst. Evol. Microbiol.">
        <title>Complete genome sequence of Corynebacterium casei LMG S-19264T (=DSM 44701T), isolated from a smear-ripened cheese.</title>
        <authorList>
            <consortium name="US DOE Joint Genome Institute (JGI-PGF)"/>
            <person name="Walter F."/>
            <person name="Albersmeier A."/>
            <person name="Kalinowski J."/>
            <person name="Ruckert C."/>
        </authorList>
    </citation>
    <scope>NUCLEOTIDE SEQUENCE</scope>
    <source>
        <strain evidence="2">JCM 3090</strain>
    </source>
</reference>
<evidence type="ECO:0000313" key="3">
    <source>
        <dbReference type="Proteomes" id="UP000649739"/>
    </source>
</evidence>
<dbReference type="RefSeq" id="WP_189168309.1">
    <property type="nucleotide sequence ID" value="NZ_BMQB01000001.1"/>
</dbReference>
<feature type="domain" description="LytR/CpsA/Psr regulator C-terminal" evidence="1">
    <location>
        <begin position="57"/>
        <end position="144"/>
    </location>
</feature>
<accession>A0A8J3B3X8</accession>
<name>A0A8J3B3X8_9ACTN</name>
<evidence type="ECO:0000313" key="2">
    <source>
        <dbReference type="EMBL" id="GGJ77682.1"/>
    </source>
</evidence>
<gene>
    <name evidence="2" type="ORF">GCM10010123_04660</name>
</gene>
<sequence length="176" mass="18706">MSFARVRALAVVAALAVAAVVFVVVAMVRDSQSNAKAQPGCPAGFVRAAVDLPKQQDVKVRIFNGTDVPGLGQQLAGEFRNRRFQVDQRVTTASRRFNGVALLQFGPMGVGSAHLLRAYFLGAQPRYEPGRKGAVVDITVGAGYQKLSTTTEVNQAISALGEPELPPRACPISADR</sequence>
<dbReference type="AlphaFoldDB" id="A0A8J3B3X8"/>
<protein>
    <recommendedName>
        <fullName evidence="1">LytR/CpsA/Psr regulator C-terminal domain-containing protein</fullName>
    </recommendedName>
</protein>
<keyword evidence="3" id="KW-1185">Reference proteome</keyword>
<organism evidence="2 3">
    <name type="scientific">Pilimelia anulata</name>
    <dbReference type="NCBI Taxonomy" id="53371"/>
    <lineage>
        <taxon>Bacteria</taxon>
        <taxon>Bacillati</taxon>
        <taxon>Actinomycetota</taxon>
        <taxon>Actinomycetes</taxon>
        <taxon>Micromonosporales</taxon>
        <taxon>Micromonosporaceae</taxon>
        <taxon>Pilimelia</taxon>
    </lineage>
</organism>